<reference evidence="2" key="2">
    <citation type="submission" date="2019-02" db="EMBL/GenBank/DDBJ databases">
        <authorList>
            <consortium name="NCBI Pathogen Detection Project"/>
        </authorList>
    </citation>
    <scope>NUCLEOTIDE SEQUENCE</scope>
    <source>
        <strain evidence="2">ILBSalm5484209</strain>
    </source>
</reference>
<sequence length="59" mass="6916">MKCSERTPDYSYDVLVTDGRHVEVKWWDGDEWDCLVMRDSGICSDDVTHWMLLPEPPEA</sequence>
<name>A0A6X7C315_SALEN</name>
<feature type="domain" description="DUF551" evidence="1">
    <location>
        <begin position="2"/>
        <end position="58"/>
    </location>
</feature>
<evidence type="ECO:0000259" key="1">
    <source>
        <dbReference type="Pfam" id="PF04448"/>
    </source>
</evidence>
<proteinExistence type="predicted"/>
<dbReference type="Pfam" id="PF04448">
    <property type="entry name" value="DUF551"/>
    <property type="match status" value="1"/>
</dbReference>
<dbReference type="InterPro" id="IPR007539">
    <property type="entry name" value="DUF551"/>
</dbReference>
<protein>
    <submittedName>
        <fullName evidence="2">DUF551 domain-containing protein</fullName>
    </submittedName>
</protein>
<accession>A0A6X7C315</accession>
<dbReference type="EMBL" id="DAAFQV010000026">
    <property type="protein sequence ID" value="HAB1162269.1"/>
    <property type="molecule type" value="Genomic_DNA"/>
</dbReference>
<gene>
    <name evidence="2" type="ORF">GI614_22640</name>
</gene>
<comment type="caution">
    <text evidence="2">The sequence shown here is derived from an EMBL/GenBank/DDBJ whole genome shotgun (WGS) entry which is preliminary data.</text>
</comment>
<evidence type="ECO:0000313" key="2">
    <source>
        <dbReference type="EMBL" id="HAB1162269.1"/>
    </source>
</evidence>
<organism evidence="2">
    <name type="scientific">Salmonella enteritidis</name>
    <dbReference type="NCBI Taxonomy" id="149539"/>
    <lineage>
        <taxon>Bacteria</taxon>
        <taxon>Pseudomonadati</taxon>
        <taxon>Pseudomonadota</taxon>
        <taxon>Gammaproteobacteria</taxon>
        <taxon>Enterobacterales</taxon>
        <taxon>Enterobacteriaceae</taxon>
        <taxon>Salmonella</taxon>
    </lineage>
</organism>
<reference evidence="2" key="1">
    <citation type="journal article" date="2018" name="Genome Biol.">
        <title>SKESA: strategic k-mer extension for scrupulous assemblies.</title>
        <authorList>
            <person name="Souvorov A."/>
            <person name="Agarwala R."/>
            <person name="Lipman D.J."/>
        </authorList>
    </citation>
    <scope>NUCLEOTIDE SEQUENCE</scope>
    <source>
        <strain evidence="2">ILBSalm5484209</strain>
    </source>
</reference>
<dbReference type="AlphaFoldDB" id="A0A6X7C315"/>